<dbReference type="CDD" id="cd00683">
    <property type="entry name" value="Trans_IPPS_HH"/>
    <property type="match status" value="1"/>
</dbReference>
<dbReference type="PANTHER" id="PTHR31480">
    <property type="entry name" value="BIFUNCTIONAL LYCOPENE CYCLASE/PHYTOENE SYNTHASE"/>
    <property type="match status" value="1"/>
</dbReference>
<sequence>MPTHSWTFEQWKGFEANLRNALRCCSTDEHARRILSDAAWRVLRNYSTSFFIVTRFLPYAKRRDVELIYAAVRYPDEIVDTFPLAADQKRALLQQWRNDYHRALHADSLVESIRQGSSPFAAGFADVARRYSIPPEHYDAFLDAMNFDIAPEPFATFDELIERYVYGSAIVVGYFLAYVYGTAPGHSIEEALASARSLGIALQLTNFLRDIYEDDLRSRCYVPEELFRNVGISYREFLRGINQPATQQIVREYARVAWDYYRQAERTLGAFDPRCVSAIKACIAVYGELTAMLERHCDVQRRVSVPWWRKFACLPPTKYWIVPVSLVTPEYRP</sequence>
<dbReference type="InterPro" id="IPR002060">
    <property type="entry name" value="Squ/phyt_synthse"/>
</dbReference>
<dbReference type="SFLD" id="SFLDG01018">
    <property type="entry name" value="Squalene/Phytoene_Synthase_Lik"/>
    <property type="match status" value="1"/>
</dbReference>
<dbReference type="Pfam" id="PF00494">
    <property type="entry name" value="SQS_PSY"/>
    <property type="match status" value="1"/>
</dbReference>
<evidence type="ECO:0000313" key="2">
    <source>
        <dbReference type="EMBL" id="BAL56000.1"/>
    </source>
</evidence>
<gene>
    <name evidence="2" type="ORF">HGMM_F33H03C09</name>
</gene>
<dbReference type="GO" id="GO:0004311">
    <property type="term" value="F:geranylgeranyl diphosphate synthase activity"/>
    <property type="evidence" value="ECO:0007669"/>
    <property type="project" value="InterPro"/>
</dbReference>
<proteinExistence type="predicted"/>
<protein>
    <submittedName>
        <fullName evidence="2">Squalene/phytoene synthase</fullName>
    </submittedName>
</protein>
<dbReference type="SUPFAM" id="SSF48576">
    <property type="entry name" value="Terpenoid synthases"/>
    <property type="match status" value="1"/>
</dbReference>
<reference evidence="2" key="1">
    <citation type="journal article" date="2005" name="Environ. Microbiol.">
        <title>Genetic and functional properties of uncultivated thermophilic crenarchaeotes from a subsurface gold mine as revealed by analysis of genome fragments.</title>
        <authorList>
            <person name="Nunoura T."/>
            <person name="Hirayama H."/>
            <person name="Takami H."/>
            <person name="Oida H."/>
            <person name="Nishi S."/>
            <person name="Shimamura S."/>
            <person name="Suzuki Y."/>
            <person name="Inagaki F."/>
            <person name="Takai K."/>
            <person name="Nealson K.H."/>
            <person name="Horikoshi K."/>
        </authorList>
    </citation>
    <scope>NUCLEOTIDE SEQUENCE</scope>
</reference>
<dbReference type="InterPro" id="IPR044843">
    <property type="entry name" value="Trans_IPPS_bact-type"/>
</dbReference>
<dbReference type="GO" id="GO:0016117">
    <property type="term" value="P:carotenoid biosynthetic process"/>
    <property type="evidence" value="ECO:0007669"/>
    <property type="project" value="UniProtKB-ARBA"/>
</dbReference>
<dbReference type="InterPro" id="IPR008949">
    <property type="entry name" value="Isoprenoid_synthase_dom_sf"/>
</dbReference>
<organism evidence="2">
    <name type="scientific">uncultured Bacteroidota bacterium</name>
    <dbReference type="NCBI Taxonomy" id="152509"/>
    <lineage>
        <taxon>Bacteria</taxon>
        <taxon>Pseudomonadati</taxon>
        <taxon>Bacteroidota</taxon>
        <taxon>environmental samples</taxon>
    </lineage>
</organism>
<dbReference type="EMBL" id="AP011735">
    <property type="protein sequence ID" value="BAL56000.1"/>
    <property type="molecule type" value="Genomic_DNA"/>
</dbReference>
<reference evidence="2" key="2">
    <citation type="journal article" date="2012" name="PLoS ONE">
        <title>A Deeply Branching Thermophilic Bacterium with an Ancient Acetyl-CoA Pathway Dominates a Subsurface Ecosystem.</title>
        <authorList>
            <person name="Takami H."/>
            <person name="Noguchi H."/>
            <person name="Takaki Y."/>
            <person name="Uchiyama I."/>
            <person name="Toyoda A."/>
            <person name="Nishi S."/>
            <person name="Chee G.-J."/>
            <person name="Arai W."/>
            <person name="Nunoura T."/>
            <person name="Itoh T."/>
            <person name="Hattori M."/>
            <person name="Takai K."/>
        </authorList>
    </citation>
    <scope>NUCLEOTIDE SEQUENCE</scope>
</reference>
<dbReference type="SFLD" id="SFLDG01212">
    <property type="entry name" value="Phytoene_synthase_like"/>
    <property type="match status" value="1"/>
</dbReference>
<keyword evidence="1" id="KW-0808">Transferase</keyword>
<dbReference type="InterPro" id="IPR019845">
    <property type="entry name" value="Squalene/phytoene_synthase_CS"/>
</dbReference>
<dbReference type="SFLD" id="SFLDS00005">
    <property type="entry name" value="Isoprenoid_Synthase_Type_I"/>
    <property type="match status" value="1"/>
</dbReference>
<name>H5SIL4_9BACT</name>
<dbReference type="PROSITE" id="PS01045">
    <property type="entry name" value="SQUALEN_PHYTOEN_SYN_2"/>
    <property type="match status" value="1"/>
</dbReference>
<dbReference type="InterPro" id="IPR033904">
    <property type="entry name" value="Trans_IPPS_HH"/>
</dbReference>
<evidence type="ECO:0000256" key="1">
    <source>
        <dbReference type="ARBA" id="ARBA00022679"/>
    </source>
</evidence>
<dbReference type="GO" id="GO:0051996">
    <property type="term" value="F:squalene synthase [NAD(P)H] activity"/>
    <property type="evidence" value="ECO:0007669"/>
    <property type="project" value="InterPro"/>
</dbReference>
<dbReference type="AlphaFoldDB" id="H5SIL4"/>
<dbReference type="Gene3D" id="1.10.600.10">
    <property type="entry name" value="Farnesyl Diphosphate Synthase"/>
    <property type="match status" value="1"/>
</dbReference>
<accession>H5SIL4</accession>